<dbReference type="InterPro" id="IPR039426">
    <property type="entry name" value="TonB-dep_rcpt-like"/>
</dbReference>
<keyword evidence="2 8" id="KW-0813">Transport</keyword>
<keyword evidence="6 8" id="KW-0472">Membrane</keyword>
<dbReference type="InterPro" id="IPR036942">
    <property type="entry name" value="Beta-barrel_TonB_sf"/>
</dbReference>
<keyword evidence="5 9" id="KW-0798">TonB box</keyword>
<dbReference type="EMBL" id="CP159925">
    <property type="protein sequence ID" value="XCO75087.1"/>
    <property type="molecule type" value="Genomic_DNA"/>
</dbReference>
<keyword evidence="7 8" id="KW-0998">Cell outer membrane</keyword>
<dbReference type="InterPro" id="IPR000531">
    <property type="entry name" value="Beta-barrel_TonB"/>
</dbReference>
<reference evidence="12" key="1">
    <citation type="submission" date="2024-06" db="EMBL/GenBank/DDBJ databases">
        <authorList>
            <person name="Li S."/>
        </authorList>
    </citation>
    <scope>NUCLEOTIDE SEQUENCE</scope>
    <source>
        <strain evidence="12">SR10</strain>
    </source>
</reference>
<dbReference type="RefSeq" id="WP_363797931.1">
    <property type="nucleotide sequence ID" value="NZ_CP159925.1"/>
</dbReference>
<evidence type="ECO:0000256" key="2">
    <source>
        <dbReference type="ARBA" id="ARBA00022448"/>
    </source>
</evidence>
<protein>
    <submittedName>
        <fullName evidence="12">TonB-dependent receptor</fullName>
    </submittedName>
</protein>
<dbReference type="SUPFAM" id="SSF56935">
    <property type="entry name" value="Porins"/>
    <property type="match status" value="1"/>
</dbReference>
<sequence length="1007" mass="108112">MFMQTNPLRDAIVGVLASGVSVFSCMGYAAEQRGNNGVEAEKAPVTVNRVEVTGTRLRQVDMETAQPVTVIDRQSIEKQGFQSVSDILQAVSATGAPPASRASPLLSGEAVGGSYVSLRNLGAARTLVLLNGRRLGVTTGGLADISSIPAAMVERIEVLKDGASSIYGSDAISGVINIITRADFDGASIGGYIGQYSQGDGGITNANFSYGHTGERFSIAVGGEIRDEDRVAASDREFSAYPRSNLHPTDGWSTVSAGGGFVTSATNRIPGIPNGTRVVLRDGGNPRTPADYIRQDVNTGSCAVSAGASINGCVPGSSRHKSNPNAQTDLRTPLKSKSLFVDGRYRFSDSLSWRTNLLYGERDNARSTAGMPMQAASFAPTVPGMSAQSYFNPTSAPIRSWWRRTWEMPRITEGNLKTLRVSSALEGSFQWRDRYVDWDVGVLYNDNKSRHVGYGNLNTPNTQMAVGPSFLNAQGRVQCGTAAAPIPFSDCVPFNPFLGYGVIGEGGLTGNPELQAFLSQPETARGETKTKVVSANVSTTVFDLPAGPVGLAAGIERRVESGTFTPSAAAIAGTTTALAAGPTGGRYSVNEFYAETEIPILADKPFAKELTLNIATRFSDYDTFGQTTNNKFGLKWRPVASLLLRATVNDGFRAPTIADLYGGGSDTFSAFTDPCDTSFGSSSSNPTTRANCVRDMGAKANTFRQLAQGLVPAGAPNAQTPVAFRSESNPGLTPEVSKSQTIGAVWSPDFLDGLNIAVDWWKMRISQTIVADSPTNMLADCYVLGIQSRCEASAGSSFTRDPALGYVNSLKFSSINAGFRKVEGFDVDVTYRKKTGYGDFVVTSNSTYTSRDYFVSTDNPRIPISDVGVTSTFRVRSNLNIGWDWGHFGISWSARYYSSMKEGCTYFIAGVSDPHLECSEIRLAPTGSLPGQGTVTQIQRRNRHGSTTFNDVQFRWNTPWDASVALGVNNVFKRYGPVMYTQPSSNVSYYGGFDVGRFVYLKYTQRF</sequence>
<keyword evidence="3 8" id="KW-1134">Transmembrane beta strand</keyword>
<evidence type="ECO:0000256" key="3">
    <source>
        <dbReference type="ARBA" id="ARBA00022452"/>
    </source>
</evidence>
<evidence type="ECO:0000256" key="6">
    <source>
        <dbReference type="ARBA" id="ARBA00023136"/>
    </source>
</evidence>
<comment type="subcellular location">
    <subcellularLocation>
        <location evidence="1 8">Cell outer membrane</location>
        <topology evidence="1 8">Multi-pass membrane protein</topology>
    </subcellularLocation>
</comment>
<dbReference type="AlphaFoldDB" id="A0AAU8MSU8"/>
<evidence type="ECO:0000256" key="7">
    <source>
        <dbReference type="ARBA" id="ARBA00023237"/>
    </source>
</evidence>
<gene>
    <name evidence="12" type="ORF">ABU614_22545</name>
</gene>
<evidence type="ECO:0000259" key="11">
    <source>
        <dbReference type="Pfam" id="PF07715"/>
    </source>
</evidence>
<evidence type="ECO:0000313" key="12">
    <source>
        <dbReference type="EMBL" id="XCO75087.1"/>
    </source>
</evidence>
<evidence type="ECO:0000256" key="9">
    <source>
        <dbReference type="RuleBase" id="RU003357"/>
    </source>
</evidence>
<feature type="domain" description="TonB-dependent receptor plug" evidence="11">
    <location>
        <begin position="62"/>
        <end position="175"/>
    </location>
</feature>
<accession>A0AAU8MSU8</accession>
<comment type="similarity">
    <text evidence="8 9">Belongs to the TonB-dependent receptor family.</text>
</comment>
<dbReference type="Pfam" id="PF07715">
    <property type="entry name" value="Plug"/>
    <property type="match status" value="1"/>
</dbReference>
<dbReference type="Pfam" id="PF00593">
    <property type="entry name" value="TonB_dep_Rec_b-barrel"/>
    <property type="match status" value="1"/>
</dbReference>
<dbReference type="PANTHER" id="PTHR47234:SF2">
    <property type="entry name" value="TONB-DEPENDENT RECEPTOR"/>
    <property type="match status" value="1"/>
</dbReference>
<dbReference type="InterPro" id="IPR012910">
    <property type="entry name" value="Plug_dom"/>
</dbReference>
<evidence type="ECO:0000259" key="10">
    <source>
        <dbReference type="Pfam" id="PF00593"/>
    </source>
</evidence>
<dbReference type="PROSITE" id="PS52016">
    <property type="entry name" value="TONB_DEPENDENT_REC_3"/>
    <property type="match status" value="1"/>
</dbReference>
<dbReference type="Gene3D" id="2.170.130.10">
    <property type="entry name" value="TonB-dependent receptor, plug domain"/>
    <property type="match status" value="1"/>
</dbReference>
<evidence type="ECO:0000256" key="4">
    <source>
        <dbReference type="ARBA" id="ARBA00022692"/>
    </source>
</evidence>
<evidence type="ECO:0000256" key="5">
    <source>
        <dbReference type="ARBA" id="ARBA00023077"/>
    </source>
</evidence>
<proteinExistence type="inferred from homology"/>
<keyword evidence="12" id="KW-0675">Receptor</keyword>
<organism evidence="12">
    <name type="scientific">Lysobacter firmicutimachus</name>
    <dbReference type="NCBI Taxonomy" id="1792846"/>
    <lineage>
        <taxon>Bacteria</taxon>
        <taxon>Pseudomonadati</taxon>
        <taxon>Pseudomonadota</taxon>
        <taxon>Gammaproteobacteria</taxon>
        <taxon>Lysobacterales</taxon>
        <taxon>Lysobacteraceae</taxon>
        <taxon>Lysobacter</taxon>
    </lineage>
</organism>
<evidence type="ECO:0000256" key="8">
    <source>
        <dbReference type="PROSITE-ProRule" id="PRU01360"/>
    </source>
</evidence>
<evidence type="ECO:0000256" key="1">
    <source>
        <dbReference type="ARBA" id="ARBA00004571"/>
    </source>
</evidence>
<dbReference type="GO" id="GO:0009279">
    <property type="term" value="C:cell outer membrane"/>
    <property type="evidence" value="ECO:0007669"/>
    <property type="project" value="UniProtKB-SubCell"/>
</dbReference>
<feature type="domain" description="TonB-dependent receptor-like beta-barrel" evidence="10">
    <location>
        <begin position="534"/>
        <end position="971"/>
    </location>
</feature>
<dbReference type="PANTHER" id="PTHR47234">
    <property type="match status" value="1"/>
</dbReference>
<dbReference type="Gene3D" id="2.40.170.20">
    <property type="entry name" value="TonB-dependent receptor, beta-barrel domain"/>
    <property type="match status" value="1"/>
</dbReference>
<keyword evidence="4 8" id="KW-0812">Transmembrane</keyword>
<name>A0AAU8MSU8_9GAMM</name>
<dbReference type="InterPro" id="IPR037066">
    <property type="entry name" value="Plug_dom_sf"/>
</dbReference>